<dbReference type="InterPro" id="IPR015424">
    <property type="entry name" value="PyrdxlP-dep_Trfase"/>
</dbReference>
<evidence type="ECO:0000256" key="4">
    <source>
        <dbReference type="ARBA" id="ARBA00022679"/>
    </source>
</evidence>
<organism evidence="8 9">
    <name type="scientific">Mangrovivirga cuniculi</name>
    <dbReference type="NCBI Taxonomy" id="2715131"/>
    <lineage>
        <taxon>Bacteria</taxon>
        <taxon>Pseudomonadati</taxon>
        <taxon>Bacteroidota</taxon>
        <taxon>Cytophagia</taxon>
        <taxon>Cytophagales</taxon>
        <taxon>Mangrovivirgaceae</taxon>
        <taxon>Mangrovivirga</taxon>
    </lineage>
</organism>
<evidence type="ECO:0000259" key="7">
    <source>
        <dbReference type="Pfam" id="PF00155"/>
    </source>
</evidence>
<sequence length="438" mass="50210">MRQKLLSDGSKELNYEIRAIVSKAEKLEALGKKIYWENIGDPIQKHHKIPQWMKNEIANLLKEDNTYGYCHSMGVLSTRKYLAQKTNCYNGCQITEDDILFFNGLGDAISTVYQFIEPASRIIGPSPSYSTHSSAEAAHANQSPVTYLLDPDNNWFPDLDDLYNKIKYNPSITGILIINPDNPTGMVYPREILEKMVAIAKEFDLLVIADEIYENITYNNAQTASLAELIGDHPGISMKGISKEMPWPGSRCGWIEFYNRKKNDEFDKFARALINAKMIEVCATKLPQLAIPRIYENSNFKEYRKDENDKIGKKSRLLESYIADIPGIKFNRTNGAFYNSIIFEDGVIDSKNKLRIENTKVRKLIEEWVDKPNINNDQRFVYYLLGAYGICVVPVSSFCSQLDGFRITLLEDDEDTCDYIYSNLRKALLEYLQIRQIA</sequence>
<dbReference type="InterPro" id="IPR015422">
    <property type="entry name" value="PyrdxlP-dep_Trfase_small"/>
</dbReference>
<dbReference type="Proteomes" id="UP000298616">
    <property type="component" value="Chromosome"/>
</dbReference>
<dbReference type="PANTHER" id="PTHR43488:SF2">
    <property type="entry name" value="GLUTAMATE-PYRUVATE AMINOTRANSFERASE ALAA"/>
    <property type="match status" value="1"/>
</dbReference>
<protein>
    <recommendedName>
        <fullName evidence="6">alanine transaminase</fullName>
        <ecNumber evidence="6">2.6.1.2</ecNumber>
    </recommendedName>
</protein>
<name>A0A4D7JGN0_9BACT</name>
<accession>A0A4D7JGN0</accession>
<dbReference type="InterPro" id="IPR004839">
    <property type="entry name" value="Aminotransferase_I/II_large"/>
</dbReference>
<dbReference type="EC" id="2.6.1.2" evidence="6"/>
<dbReference type="NCBIfam" id="NF005334">
    <property type="entry name" value="PRK06855.1"/>
    <property type="match status" value="1"/>
</dbReference>
<keyword evidence="4 8" id="KW-0808">Transferase</keyword>
<keyword evidence="9" id="KW-1185">Reference proteome</keyword>
<dbReference type="GO" id="GO:0004021">
    <property type="term" value="F:L-alanine:2-oxoglutarate aminotransferase activity"/>
    <property type="evidence" value="ECO:0007669"/>
    <property type="project" value="UniProtKB-EC"/>
</dbReference>
<reference evidence="8 9" key="1">
    <citation type="submission" date="2018-04" db="EMBL/GenBank/DDBJ databases">
        <title>Complete genome uncultured novel isolate.</title>
        <authorList>
            <person name="Merlino G."/>
        </authorList>
    </citation>
    <scope>NUCLEOTIDE SEQUENCE [LARGE SCALE GENOMIC DNA]</scope>
    <source>
        <strain evidence="9">R1DC9</strain>
    </source>
</reference>
<proteinExistence type="inferred from homology"/>
<dbReference type="PANTHER" id="PTHR43488">
    <property type="entry name" value="GLUTAMATE-PYRUVATE AMINOTRANSFERASE ALAA"/>
    <property type="match status" value="1"/>
</dbReference>
<evidence type="ECO:0000256" key="3">
    <source>
        <dbReference type="ARBA" id="ARBA00022576"/>
    </source>
</evidence>
<keyword evidence="5" id="KW-0663">Pyridoxal phosphate</keyword>
<evidence type="ECO:0000256" key="2">
    <source>
        <dbReference type="ARBA" id="ARBA00007441"/>
    </source>
</evidence>
<evidence type="ECO:0000313" key="9">
    <source>
        <dbReference type="Proteomes" id="UP000298616"/>
    </source>
</evidence>
<dbReference type="InterPro" id="IPR015421">
    <property type="entry name" value="PyrdxlP-dep_Trfase_major"/>
</dbReference>
<dbReference type="EMBL" id="CP028923">
    <property type="protein sequence ID" value="QCK14751.1"/>
    <property type="molecule type" value="Genomic_DNA"/>
</dbReference>
<evidence type="ECO:0000313" key="8">
    <source>
        <dbReference type="EMBL" id="QCK14751.1"/>
    </source>
</evidence>
<comment type="cofactor">
    <cofactor evidence="1">
        <name>pyridoxal 5'-phosphate</name>
        <dbReference type="ChEBI" id="CHEBI:597326"/>
    </cofactor>
</comment>
<dbReference type="GO" id="GO:0030170">
    <property type="term" value="F:pyridoxal phosphate binding"/>
    <property type="evidence" value="ECO:0007669"/>
    <property type="project" value="InterPro"/>
</dbReference>
<comment type="similarity">
    <text evidence="2">Belongs to the class-I pyridoxal-phosphate-dependent aminotransferase family.</text>
</comment>
<dbReference type="KEGG" id="fpf:DCC35_08360"/>
<dbReference type="InterPro" id="IPR051926">
    <property type="entry name" value="Ala_Aminotransferase"/>
</dbReference>
<dbReference type="Gene3D" id="3.90.1150.10">
    <property type="entry name" value="Aspartate Aminotransferase, domain 1"/>
    <property type="match status" value="1"/>
</dbReference>
<dbReference type="CDD" id="cd00609">
    <property type="entry name" value="AAT_like"/>
    <property type="match status" value="1"/>
</dbReference>
<evidence type="ECO:0000256" key="1">
    <source>
        <dbReference type="ARBA" id="ARBA00001933"/>
    </source>
</evidence>
<gene>
    <name evidence="8" type="ORF">DCC35_08360</name>
</gene>
<keyword evidence="3 8" id="KW-0032">Aminotransferase</keyword>
<dbReference type="OrthoDB" id="9802328at2"/>
<feature type="domain" description="Aminotransferase class I/classII large" evidence="7">
    <location>
        <begin position="41"/>
        <end position="414"/>
    </location>
</feature>
<dbReference type="RefSeq" id="WP_137090338.1">
    <property type="nucleotide sequence ID" value="NZ_CP028923.1"/>
</dbReference>
<dbReference type="SUPFAM" id="SSF53383">
    <property type="entry name" value="PLP-dependent transferases"/>
    <property type="match status" value="1"/>
</dbReference>
<dbReference type="Gene3D" id="3.40.640.10">
    <property type="entry name" value="Type I PLP-dependent aspartate aminotransferase-like (Major domain)"/>
    <property type="match status" value="1"/>
</dbReference>
<dbReference type="AlphaFoldDB" id="A0A4D7JGN0"/>
<evidence type="ECO:0000256" key="5">
    <source>
        <dbReference type="ARBA" id="ARBA00022898"/>
    </source>
</evidence>
<dbReference type="Pfam" id="PF00155">
    <property type="entry name" value="Aminotran_1_2"/>
    <property type="match status" value="1"/>
</dbReference>
<evidence type="ECO:0000256" key="6">
    <source>
        <dbReference type="ARBA" id="ARBA00026106"/>
    </source>
</evidence>